<feature type="domain" description="R3H" evidence="1">
    <location>
        <begin position="84"/>
        <end position="150"/>
    </location>
</feature>
<evidence type="ECO:0000313" key="3">
    <source>
        <dbReference type="Proteomes" id="UP000177061"/>
    </source>
</evidence>
<dbReference type="CDD" id="cd02414">
    <property type="entry name" value="KH-II_Jag"/>
    <property type="match status" value="1"/>
</dbReference>
<dbReference type="STRING" id="1801997.A3J64_00535"/>
<dbReference type="Gene3D" id="3.30.300.20">
    <property type="match status" value="1"/>
</dbReference>
<dbReference type="InterPro" id="IPR036867">
    <property type="entry name" value="R3H_dom_sf"/>
</dbReference>
<dbReference type="Proteomes" id="UP000177061">
    <property type="component" value="Unassembled WGS sequence"/>
</dbReference>
<gene>
    <name evidence="2" type="ORF">A3J64_00535</name>
</gene>
<dbReference type="AlphaFoldDB" id="A0A1G2FIR1"/>
<dbReference type="PANTHER" id="PTHR35800:SF1">
    <property type="entry name" value="RNA-BINDING PROTEIN KHPB"/>
    <property type="match status" value="1"/>
</dbReference>
<dbReference type="EMBL" id="MHNB01000007">
    <property type="protein sequence ID" value="OGZ37468.1"/>
    <property type="molecule type" value="Genomic_DNA"/>
</dbReference>
<dbReference type="PANTHER" id="PTHR35800">
    <property type="entry name" value="PROTEIN JAG"/>
    <property type="match status" value="1"/>
</dbReference>
<dbReference type="InterPro" id="IPR039247">
    <property type="entry name" value="KhpB"/>
</dbReference>
<dbReference type="Pfam" id="PF13083">
    <property type="entry name" value="KH_KhpA-B"/>
    <property type="match status" value="1"/>
</dbReference>
<dbReference type="InterPro" id="IPR001374">
    <property type="entry name" value="R3H_dom"/>
</dbReference>
<dbReference type="InterPro" id="IPR038008">
    <property type="entry name" value="Jag_KH"/>
</dbReference>
<name>A0A1G2FIR1_9BACT</name>
<sequence length="150" mass="17060">MDNSEIIQQTIKELLEKIRLEADISIDASDDENIMVNIKTDEASFLIGRAGETLQALQHLARVLVNKKLGAPLQFILDINHYQSHRIEFLKELANDMANRALNDKTSLFLQPMSAHERRIIHLVLANHSQIETESTGEEPNRRVVIKPKA</sequence>
<reference evidence="2 3" key="1">
    <citation type="journal article" date="2016" name="Nat. Commun.">
        <title>Thousands of microbial genomes shed light on interconnected biogeochemical processes in an aquifer system.</title>
        <authorList>
            <person name="Anantharaman K."/>
            <person name="Brown C.T."/>
            <person name="Hug L.A."/>
            <person name="Sharon I."/>
            <person name="Castelle C.J."/>
            <person name="Probst A.J."/>
            <person name="Thomas B.C."/>
            <person name="Singh A."/>
            <person name="Wilkins M.J."/>
            <person name="Karaoz U."/>
            <person name="Brodie E.L."/>
            <person name="Williams K.H."/>
            <person name="Hubbard S.S."/>
            <person name="Banfield J.F."/>
        </authorList>
    </citation>
    <scope>NUCLEOTIDE SEQUENCE [LARGE SCALE GENOMIC DNA]</scope>
</reference>
<dbReference type="InterPro" id="IPR015946">
    <property type="entry name" value="KH_dom-like_a/b"/>
</dbReference>
<dbReference type="SUPFAM" id="SSF82708">
    <property type="entry name" value="R3H domain"/>
    <property type="match status" value="1"/>
</dbReference>
<proteinExistence type="predicted"/>
<dbReference type="Gene3D" id="3.30.1370.50">
    <property type="entry name" value="R3H-like domain"/>
    <property type="match status" value="1"/>
</dbReference>
<dbReference type="PROSITE" id="PS51061">
    <property type="entry name" value="R3H"/>
    <property type="match status" value="1"/>
</dbReference>
<comment type="caution">
    <text evidence="2">The sequence shown here is derived from an EMBL/GenBank/DDBJ whole genome shotgun (WGS) entry which is preliminary data.</text>
</comment>
<accession>A0A1G2FIR1</accession>
<dbReference type="Pfam" id="PF01424">
    <property type="entry name" value="R3H"/>
    <property type="match status" value="1"/>
</dbReference>
<dbReference type="InterPro" id="IPR034079">
    <property type="entry name" value="R3H_KhpB"/>
</dbReference>
<protein>
    <recommendedName>
        <fullName evidence="1">R3H domain-containing protein</fullName>
    </recommendedName>
</protein>
<evidence type="ECO:0000313" key="2">
    <source>
        <dbReference type="EMBL" id="OGZ37468.1"/>
    </source>
</evidence>
<dbReference type="SMART" id="SM00393">
    <property type="entry name" value="R3H"/>
    <property type="match status" value="1"/>
</dbReference>
<organism evidence="2 3">
    <name type="scientific">Candidatus Portnoybacteria bacterium RIFCSPHIGHO2_12_FULL_38_9</name>
    <dbReference type="NCBI Taxonomy" id="1801997"/>
    <lineage>
        <taxon>Bacteria</taxon>
        <taxon>Candidatus Portnoyibacteriota</taxon>
    </lineage>
</organism>
<dbReference type="CDD" id="cd02644">
    <property type="entry name" value="R3H_jag"/>
    <property type="match status" value="1"/>
</dbReference>
<evidence type="ECO:0000259" key="1">
    <source>
        <dbReference type="PROSITE" id="PS51061"/>
    </source>
</evidence>
<dbReference type="GO" id="GO:0003723">
    <property type="term" value="F:RNA binding"/>
    <property type="evidence" value="ECO:0007669"/>
    <property type="project" value="InterPro"/>
</dbReference>